<keyword evidence="1" id="KW-0732">Signal</keyword>
<reference evidence="2" key="2">
    <citation type="submission" date="2023-05" db="EMBL/GenBank/DDBJ databases">
        <authorList>
            <consortium name="Lawrence Berkeley National Laboratory"/>
            <person name="Steindorff A."/>
            <person name="Hensen N."/>
            <person name="Bonometti L."/>
            <person name="Westerberg I."/>
            <person name="Brannstrom I.O."/>
            <person name="Guillou S."/>
            <person name="Cros-Aarteil S."/>
            <person name="Calhoun S."/>
            <person name="Haridas S."/>
            <person name="Kuo A."/>
            <person name="Mondo S."/>
            <person name="Pangilinan J."/>
            <person name="Riley R."/>
            <person name="Labutti K."/>
            <person name="Andreopoulos B."/>
            <person name="Lipzen A."/>
            <person name="Chen C."/>
            <person name="Yanf M."/>
            <person name="Daum C."/>
            <person name="Ng V."/>
            <person name="Clum A."/>
            <person name="Ohm R."/>
            <person name="Martin F."/>
            <person name="Silar P."/>
            <person name="Natvig D."/>
            <person name="Lalanne C."/>
            <person name="Gautier V."/>
            <person name="Ament-Velasquez S.L."/>
            <person name="Kruys A."/>
            <person name="Hutchinson M.I."/>
            <person name="Powell A.J."/>
            <person name="Barry K."/>
            <person name="Miller A.N."/>
            <person name="Grigoriev I.V."/>
            <person name="Debuchy R."/>
            <person name="Gladieux P."/>
            <person name="Thoren M.H."/>
            <person name="Johannesson H."/>
        </authorList>
    </citation>
    <scope>NUCLEOTIDE SEQUENCE</scope>
    <source>
        <strain evidence="2">CBS 731.68</strain>
    </source>
</reference>
<dbReference type="RefSeq" id="XP_062653213.1">
    <property type="nucleotide sequence ID" value="XM_062797528.1"/>
</dbReference>
<evidence type="ECO:0000256" key="1">
    <source>
        <dbReference type="SAM" id="SignalP"/>
    </source>
</evidence>
<sequence length="151" mass="16446">MTHAVWYFGHATFLSIALWPGDAGDGCATFHTPSPGPEPCTSPTRVHTLFFAPLVCCRPASILCSFFPHLHSAASPTHPRLTRELDPSSCQSSRIAPARFGGSRRLPVDSEVLGLPFRGREQRIGLNHSQHLGLSSATLRGQPMFRNQVST</sequence>
<organism evidence="2 3">
    <name type="scientific">Parathielavia appendiculata</name>
    <dbReference type="NCBI Taxonomy" id="2587402"/>
    <lineage>
        <taxon>Eukaryota</taxon>
        <taxon>Fungi</taxon>
        <taxon>Dikarya</taxon>
        <taxon>Ascomycota</taxon>
        <taxon>Pezizomycotina</taxon>
        <taxon>Sordariomycetes</taxon>
        <taxon>Sordariomycetidae</taxon>
        <taxon>Sordariales</taxon>
        <taxon>Chaetomiaceae</taxon>
        <taxon>Parathielavia</taxon>
    </lineage>
</organism>
<accession>A0AAN6Z8Y7</accession>
<dbReference type="AlphaFoldDB" id="A0AAN6Z8Y7"/>
<evidence type="ECO:0000313" key="3">
    <source>
        <dbReference type="Proteomes" id="UP001302602"/>
    </source>
</evidence>
<comment type="caution">
    <text evidence="2">The sequence shown here is derived from an EMBL/GenBank/DDBJ whole genome shotgun (WGS) entry which is preliminary data.</text>
</comment>
<name>A0AAN6Z8Y7_9PEZI</name>
<protein>
    <recommendedName>
        <fullName evidence="4">Secreted protein</fullName>
    </recommendedName>
</protein>
<gene>
    <name evidence="2" type="ORF">N657DRAFT_74832</name>
</gene>
<evidence type="ECO:0008006" key="4">
    <source>
        <dbReference type="Google" id="ProtNLM"/>
    </source>
</evidence>
<evidence type="ECO:0000313" key="2">
    <source>
        <dbReference type="EMBL" id="KAK4129442.1"/>
    </source>
</evidence>
<dbReference type="EMBL" id="MU853223">
    <property type="protein sequence ID" value="KAK4129442.1"/>
    <property type="molecule type" value="Genomic_DNA"/>
</dbReference>
<reference evidence="2" key="1">
    <citation type="journal article" date="2023" name="Mol. Phylogenet. Evol.">
        <title>Genome-scale phylogeny and comparative genomics of the fungal order Sordariales.</title>
        <authorList>
            <person name="Hensen N."/>
            <person name="Bonometti L."/>
            <person name="Westerberg I."/>
            <person name="Brannstrom I.O."/>
            <person name="Guillou S."/>
            <person name="Cros-Aarteil S."/>
            <person name="Calhoun S."/>
            <person name="Haridas S."/>
            <person name="Kuo A."/>
            <person name="Mondo S."/>
            <person name="Pangilinan J."/>
            <person name="Riley R."/>
            <person name="LaButti K."/>
            <person name="Andreopoulos B."/>
            <person name="Lipzen A."/>
            <person name="Chen C."/>
            <person name="Yan M."/>
            <person name="Daum C."/>
            <person name="Ng V."/>
            <person name="Clum A."/>
            <person name="Steindorff A."/>
            <person name="Ohm R.A."/>
            <person name="Martin F."/>
            <person name="Silar P."/>
            <person name="Natvig D.O."/>
            <person name="Lalanne C."/>
            <person name="Gautier V."/>
            <person name="Ament-Velasquez S.L."/>
            <person name="Kruys A."/>
            <person name="Hutchinson M.I."/>
            <person name="Powell A.J."/>
            <person name="Barry K."/>
            <person name="Miller A.N."/>
            <person name="Grigoriev I.V."/>
            <person name="Debuchy R."/>
            <person name="Gladieux P."/>
            <person name="Hiltunen Thoren M."/>
            <person name="Johannesson H."/>
        </authorList>
    </citation>
    <scope>NUCLEOTIDE SEQUENCE</scope>
    <source>
        <strain evidence="2">CBS 731.68</strain>
    </source>
</reference>
<dbReference type="Proteomes" id="UP001302602">
    <property type="component" value="Unassembled WGS sequence"/>
</dbReference>
<dbReference type="GeneID" id="87834307"/>
<proteinExistence type="predicted"/>
<keyword evidence="3" id="KW-1185">Reference proteome</keyword>
<feature type="signal peptide" evidence="1">
    <location>
        <begin position="1"/>
        <end position="23"/>
    </location>
</feature>
<feature type="chain" id="PRO_5042874914" description="Secreted protein" evidence="1">
    <location>
        <begin position="24"/>
        <end position="151"/>
    </location>
</feature>